<evidence type="ECO:0000313" key="2">
    <source>
        <dbReference type="Proteomes" id="UP000001072"/>
    </source>
</evidence>
<gene>
    <name evidence="1" type="ORF">MELLADRAFT_102844</name>
</gene>
<name>F4R9K4_MELLP</name>
<keyword evidence="2" id="KW-1185">Reference proteome</keyword>
<dbReference type="GeneID" id="18921792"/>
<proteinExistence type="predicted"/>
<protein>
    <recommendedName>
        <fullName evidence="3">RING-type domain-containing protein</fullName>
    </recommendedName>
</protein>
<dbReference type="KEGG" id="mlr:MELLADRAFT_102844"/>
<dbReference type="EMBL" id="GL883093">
    <property type="protein sequence ID" value="EGG11133.1"/>
    <property type="molecule type" value="Genomic_DNA"/>
</dbReference>
<dbReference type="RefSeq" id="XP_007405735.1">
    <property type="nucleotide sequence ID" value="XM_007405673.1"/>
</dbReference>
<accession>F4R9K4</accession>
<dbReference type="VEuPathDB" id="FungiDB:MELLADRAFT_102844"/>
<dbReference type="InParanoid" id="F4R9K4"/>
<dbReference type="SUPFAM" id="SSF57850">
    <property type="entry name" value="RING/U-box"/>
    <property type="match status" value="1"/>
</dbReference>
<dbReference type="OrthoDB" id="10367288at2759"/>
<reference evidence="2" key="1">
    <citation type="journal article" date="2011" name="Proc. Natl. Acad. Sci. U.S.A.">
        <title>Obligate biotrophy features unraveled by the genomic analysis of rust fungi.</title>
        <authorList>
            <person name="Duplessis S."/>
            <person name="Cuomo C.A."/>
            <person name="Lin Y.-C."/>
            <person name="Aerts A."/>
            <person name="Tisserant E."/>
            <person name="Veneault-Fourrey C."/>
            <person name="Joly D.L."/>
            <person name="Hacquard S."/>
            <person name="Amselem J."/>
            <person name="Cantarel B.L."/>
            <person name="Chiu R."/>
            <person name="Coutinho P.M."/>
            <person name="Feau N."/>
            <person name="Field M."/>
            <person name="Frey P."/>
            <person name="Gelhaye E."/>
            <person name="Goldberg J."/>
            <person name="Grabherr M.G."/>
            <person name="Kodira C.D."/>
            <person name="Kohler A."/>
            <person name="Kuees U."/>
            <person name="Lindquist E.A."/>
            <person name="Lucas S.M."/>
            <person name="Mago R."/>
            <person name="Mauceli E."/>
            <person name="Morin E."/>
            <person name="Murat C."/>
            <person name="Pangilinan J.L."/>
            <person name="Park R."/>
            <person name="Pearson M."/>
            <person name="Quesneville H."/>
            <person name="Rouhier N."/>
            <person name="Sakthikumar S."/>
            <person name="Salamov A.A."/>
            <person name="Schmutz J."/>
            <person name="Selles B."/>
            <person name="Shapiro H."/>
            <person name="Tanguay P."/>
            <person name="Tuskan G.A."/>
            <person name="Henrissat B."/>
            <person name="Van de Peer Y."/>
            <person name="Rouze P."/>
            <person name="Ellis J.G."/>
            <person name="Dodds P.N."/>
            <person name="Schein J.E."/>
            <person name="Zhong S."/>
            <person name="Hamelin R.C."/>
            <person name="Grigoriev I.V."/>
            <person name="Szabo L.J."/>
            <person name="Martin F."/>
        </authorList>
    </citation>
    <scope>NUCLEOTIDE SEQUENCE [LARGE SCALE GENOMIC DNA]</scope>
    <source>
        <strain evidence="2">98AG31 / pathotype 3-4-7</strain>
    </source>
</reference>
<evidence type="ECO:0008006" key="3">
    <source>
        <dbReference type="Google" id="ProtNLM"/>
    </source>
</evidence>
<dbReference type="Proteomes" id="UP000001072">
    <property type="component" value="Unassembled WGS sequence"/>
</dbReference>
<evidence type="ECO:0000313" key="1">
    <source>
        <dbReference type="EMBL" id="EGG11133.1"/>
    </source>
</evidence>
<dbReference type="HOGENOM" id="CLU_1787238_0_0_1"/>
<sequence>MYRANHWEEYATDLLRRATQATLDLLNHLTSISQPHNIDLSILYRLPDIGSRPWYSLRAYVGLLTHHSFAVEEEKNVECGICIEFLMVRERFIQFPCHHSHRIHETCFHLMAIARSKKDILCISGLDKNDNNKFGIEQPADLKCA</sequence>
<dbReference type="AlphaFoldDB" id="F4R9K4"/>
<organism evidence="2">
    <name type="scientific">Melampsora larici-populina (strain 98AG31 / pathotype 3-4-7)</name>
    <name type="common">Poplar leaf rust fungus</name>
    <dbReference type="NCBI Taxonomy" id="747676"/>
    <lineage>
        <taxon>Eukaryota</taxon>
        <taxon>Fungi</taxon>
        <taxon>Dikarya</taxon>
        <taxon>Basidiomycota</taxon>
        <taxon>Pucciniomycotina</taxon>
        <taxon>Pucciniomycetes</taxon>
        <taxon>Pucciniales</taxon>
        <taxon>Melampsoraceae</taxon>
        <taxon>Melampsora</taxon>
    </lineage>
</organism>